<dbReference type="RefSeq" id="WP_129349228.1">
    <property type="nucleotide sequence ID" value="NZ_CP026538.1"/>
</dbReference>
<evidence type="ECO:0000313" key="3">
    <source>
        <dbReference type="EMBL" id="QAZ66182.1"/>
    </source>
</evidence>
<evidence type="ECO:0000256" key="2">
    <source>
        <dbReference type="SAM" id="SignalP"/>
    </source>
</evidence>
<keyword evidence="2" id="KW-0732">Signal</keyword>
<name>A0A4V0YQG1_9BACT</name>
<dbReference type="Proteomes" id="UP000293296">
    <property type="component" value="Chromosome"/>
</dbReference>
<evidence type="ECO:0000256" key="1">
    <source>
        <dbReference type="SAM" id="MobiDB-lite"/>
    </source>
</evidence>
<dbReference type="KEGG" id="dcb:C3Y92_02580"/>
<organism evidence="3 4">
    <name type="scientific">Solidesulfovibrio carbinolicus</name>
    <dbReference type="NCBI Taxonomy" id="296842"/>
    <lineage>
        <taxon>Bacteria</taxon>
        <taxon>Pseudomonadati</taxon>
        <taxon>Thermodesulfobacteriota</taxon>
        <taxon>Desulfovibrionia</taxon>
        <taxon>Desulfovibrionales</taxon>
        <taxon>Desulfovibrionaceae</taxon>
        <taxon>Solidesulfovibrio</taxon>
    </lineage>
</organism>
<sequence length="187" mass="19167">MPSRFGPSLAGLLMAAMAILAAMPAQAGNDVLMEAWKARRQELSQKIADHLVSQQRLPQNGTVRYTARVKPDPAAPGGLLLAVDEVNVVAAGPAAGKRLEGPAASQAMDAAFAPRDPGLSVRLQTLDVPMGATVQGTLTVKDGKLVPPAEGGPAVDPGAAAKAGQQPAAPAEEEPSLMDKILKALGW</sequence>
<dbReference type="AlphaFoldDB" id="A0A4V0YQG1"/>
<feature type="region of interest" description="Disordered" evidence="1">
    <location>
        <begin position="144"/>
        <end position="175"/>
    </location>
</feature>
<keyword evidence="4" id="KW-1185">Reference proteome</keyword>
<dbReference type="EMBL" id="CP026538">
    <property type="protein sequence ID" value="QAZ66182.1"/>
    <property type="molecule type" value="Genomic_DNA"/>
</dbReference>
<reference evidence="3 4" key="1">
    <citation type="submission" date="2018-02" db="EMBL/GenBank/DDBJ databases">
        <title>Genome sequence of Desulfovibrio carbinolicus DSM 3852.</title>
        <authorList>
            <person name="Wilbanks E."/>
            <person name="Skennerton C.T."/>
            <person name="Orphan V.J."/>
        </authorList>
    </citation>
    <scope>NUCLEOTIDE SEQUENCE [LARGE SCALE GENOMIC DNA]</scope>
    <source>
        <strain evidence="3 4">DSM 3852</strain>
    </source>
</reference>
<feature type="signal peptide" evidence="2">
    <location>
        <begin position="1"/>
        <end position="27"/>
    </location>
</feature>
<feature type="chain" id="PRO_5020576113" evidence="2">
    <location>
        <begin position="28"/>
        <end position="187"/>
    </location>
</feature>
<gene>
    <name evidence="3" type="ORF">C3Y92_02580</name>
</gene>
<feature type="compositionally biased region" description="Low complexity" evidence="1">
    <location>
        <begin position="157"/>
        <end position="170"/>
    </location>
</feature>
<dbReference type="OrthoDB" id="9830462at2"/>
<protein>
    <submittedName>
        <fullName evidence="3">Uncharacterized protein</fullName>
    </submittedName>
</protein>
<accession>A0A4V0YQG1</accession>
<evidence type="ECO:0000313" key="4">
    <source>
        <dbReference type="Proteomes" id="UP000293296"/>
    </source>
</evidence>
<proteinExistence type="predicted"/>